<accession>A0A1Y3B860</accession>
<name>A0A1Y3B860_EURMA</name>
<feature type="compositionally biased region" description="Polar residues" evidence="1">
    <location>
        <begin position="32"/>
        <end position="55"/>
    </location>
</feature>
<feature type="region of interest" description="Disordered" evidence="1">
    <location>
        <begin position="32"/>
        <end position="69"/>
    </location>
</feature>
<keyword evidence="3" id="KW-1185">Reference proteome</keyword>
<sequence>MFLKNYYSLNRNGTIFFQLPESTLNRNVNGTTINRSNGIGTNANNVFTGSSNRNKSLILPGAKTTQTTK</sequence>
<evidence type="ECO:0000313" key="2">
    <source>
        <dbReference type="EMBL" id="OTF77042.1"/>
    </source>
</evidence>
<evidence type="ECO:0000256" key="1">
    <source>
        <dbReference type="SAM" id="MobiDB-lite"/>
    </source>
</evidence>
<protein>
    <submittedName>
        <fullName evidence="2">Uncharacterized protein</fullName>
    </submittedName>
</protein>
<dbReference type="EMBL" id="MUJZ01034647">
    <property type="protein sequence ID" value="OTF77042.1"/>
    <property type="molecule type" value="Genomic_DNA"/>
</dbReference>
<reference evidence="2 3" key="1">
    <citation type="submission" date="2017-03" db="EMBL/GenBank/DDBJ databases">
        <title>Genome Survey of Euroglyphus maynei.</title>
        <authorList>
            <person name="Arlian L.G."/>
            <person name="Morgan M.S."/>
            <person name="Rider S.D."/>
        </authorList>
    </citation>
    <scope>NUCLEOTIDE SEQUENCE [LARGE SCALE GENOMIC DNA]</scope>
    <source>
        <strain evidence="2">Arlian Lab</strain>
        <tissue evidence="2">Whole body</tissue>
    </source>
</reference>
<gene>
    <name evidence="2" type="ORF">BLA29_006288</name>
</gene>
<proteinExistence type="predicted"/>
<evidence type="ECO:0000313" key="3">
    <source>
        <dbReference type="Proteomes" id="UP000194236"/>
    </source>
</evidence>
<dbReference type="Proteomes" id="UP000194236">
    <property type="component" value="Unassembled WGS sequence"/>
</dbReference>
<organism evidence="2 3">
    <name type="scientific">Euroglyphus maynei</name>
    <name type="common">Mayne's house dust mite</name>
    <dbReference type="NCBI Taxonomy" id="6958"/>
    <lineage>
        <taxon>Eukaryota</taxon>
        <taxon>Metazoa</taxon>
        <taxon>Ecdysozoa</taxon>
        <taxon>Arthropoda</taxon>
        <taxon>Chelicerata</taxon>
        <taxon>Arachnida</taxon>
        <taxon>Acari</taxon>
        <taxon>Acariformes</taxon>
        <taxon>Sarcoptiformes</taxon>
        <taxon>Astigmata</taxon>
        <taxon>Psoroptidia</taxon>
        <taxon>Analgoidea</taxon>
        <taxon>Pyroglyphidae</taxon>
        <taxon>Pyroglyphinae</taxon>
        <taxon>Euroglyphus</taxon>
    </lineage>
</organism>
<comment type="caution">
    <text evidence="2">The sequence shown here is derived from an EMBL/GenBank/DDBJ whole genome shotgun (WGS) entry which is preliminary data.</text>
</comment>
<dbReference type="AlphaFoldDB" id="A0A1Y3B860"/>